<keyword evidence="1" id="KW-0812">Transmembrane</keyword>
<accession>A0A0F9TVT4</accession>
<dbReference type="AlphaFoldDB" id="A0A0F9TVT4"/>
<evidence type="ECO:0000256" key="1">
    <source>
        <dbReference type="SAM" id="Phobius"/>
    </source>
</evidence>
<name>A0A0F9TVT4_9ZZZZ</name>
<keyword evidence="1" id="KW-0472">Membrane</keyword>
<comment type="caution">
    <text evidence="2">The sequence shown here is derived from an EMBL/GenBank/DDBJ whole genome shotgun (WGS) entry which is preliminary data.</text>
</comment>
<proteinExistence type="predicted"/>
<dbReference type="EMBL" id="LAZR01000253">
    <property type="protein sequence ID" value="KKN79067.1"/>
    <property type="molecule type" value="Genomic_DNA"/>
</dbReference>
<protein>
    <submittedName>
        <fullName evidence="2">Uncharacterized protein</fullName>
    </submittedName>
</protein>
<sequence>MPPSGSDPETVAAIHRYIYAQYMDRIPLDRTDILWRGPIYEVLFAITLIVFFFAVVFLMRPTFHQRAAITELTSFAGQLTERAGELRLFSALSWLAVVAYAAYFAVSAVLYGIVY</sequence>
<evidence type="ECO:0000313" key="2">
    <source>
        <dbReference type="EMBL" id="KKN79067.1"/>
    </source>
</evidence>
<feature type="transmembrane region" description="Helical" evidence="1">
    <location>
        <begin position="39"/>
        <end position="59"/>
    </location>
</feature>
<keyword evidence="1" id="KW-1133">Transmembrane helix</keyword>
<organism evidence="2">
    <name type="scientific">marine sediment metagenome</name>
    <dbReference type="NCBI Taxonomy" id="412755"/>
    <lineage>
        <taxon>unclassified sequences</taxon>
        <taxon>metagenomes</taxon>
        <taxon>ecological metagenomes</taxon>
    </lineage>
</organism>
<feature type="transmembrane region" description="Helical" evidence="1">
    <location>
        <begin position="92"/>
        <end position="114"/>
    </location>
</feature>
<reference evidence="2" key="1">
    <citation type="journal article" date="2015" name="Nature">
        <title>Complex archaea that bridge the gap between prokaryotes and eukaryotes.</title>
        <authorList>
            <person name="Spang A."/>
            <person name="Saw J.H."/>
            <person name="Jorgensen S.L."/>
            <person name="Zaremba-Niedzwiedzka K."/>
            <person name="Martijn J."/>
            <person name="Lind A.E."/>
            <person name="van Eijk R."/>
            <person name="Schleper C."/>
            <person name="Guy L."/>
            <person name="Ettema T.J."/>
        </authorList>
    </citation>
    <scope>NUCLEOTIDE SEQUENCE</scope>
</reference>
<gene>
    <name evidence="2" type="ORF">LCGC14_0343950</name>
</gene>